<accession>A0A328TSS8</accession>
<dbReference type="EMBL" id="QLUW01000006">
    <property type="protein sequence ID" value="RAP73578.1"/>
    <property type="molecule type" value="Genomic_DNA"/>
</dbReference>
<comment type="caution">
    <text evidence="1">The sequence shown here is derived from an EMBL/GenBank/DDBJ whole genome shotgun (WGS) entry which is preliminary data.</text>
</comment>
<evidence type="ECO:0000313" key="1">
    <source>
        <dbReference type="EMBL" id="RAP73578.1"/>
    </source>
</evidence>
<protein>
    <submittedName>
        <fullName evidence="1">Uncharacterized protein</fullName>
    </submittedName>
</protein>
<proteinExistence type="predicted"/>
<organism evidence="1 2">
    <name type="scientific">Paenibacillus montanisoli</name>
    <dbReference type="NCBI Taxonomy" id="2081970"/>
    <lineage>
        <taxon>Bacteria</taxon>
        <taxon>Bacillati</taxon>
        <taxon>Bacillota</taxon>
        <taxon>Bacilli</taxon>
        <taxon>Bacillales</taxon>
        <taxon>Paenibacillaceae</taxon>
        <taxon>Paenibacillus</taxon>
    </lineage>
</organism>
<dbReference type="Proteomes" id="UP000249260">
    <property type="component" value="Unassembled WGS sequence"/>
</dbReference>
<reference evidence="1 2" key="1">
    <citation type="submission" date="2018-06" db="EMBL/GenBank/DDBJ databases">
        <title>Paenibacillus montanisoli sp. nov., isolated from mountain area soil.</title>
        <authorList>
            <person name="Wu M."/>
        </authorList>
    </citation>
    <scope>NUCLEOTIDE SEQUENCE [LARGE SCALE GENOMIC DNA]</scope>
    <source>
        <strain evidence="1 2">RA17</strain>
    </source>
</reference>
<dbReference type="OrthoDB" id="2678891at2"/>
<sequence>MYQRSVKLVDKKVKRYFQLKRKQKEIEQEMAELRGHILNHCSEQSVSELETEKYRVKVIHQERKEYDEGKLFEAVPDLEVWRLLSKPDTSKIAGLVKLNVLDEEKLKDTYAVKNITLLQVDKK</sequence>
<gene>
    <name evidence="1" type="ORF">DL346_25190</name>
</gene>
<evidence type="ECO:0000313" key="2">
    <source>
        <dbReference type="Proteomes" id="UP000249260"/>
    </source>
</evidence>
<name>A0A328TSS8_9BACL</name>
<keyword evidence="2" id="KW-1185">Reference proteome</keyword>
<dbReference type="AlphaFoldDB" id="A0A328TSS8"/>